<keyword evidence="2 6" id="KW-0812">Transmembrane</keyword>
<feature type="transmembrane region" description="Helical" evidence="6">
    <location>
        <begin position="396"/>
        <end position="416"/>
    </location>
</feature>
<feature type="transmembrane region" description="Helical" evidence="6">
    <location>
        <begin position="141"/>
        <end position="163"/>
    </location>
</feature>
<comment type="subcellular location">
    <subcellularLocation>
        <location evidence="1">Cell membrane</location>
        <topology evidence="1">Multi-pass membrane protein</topology>
    </subcellularLocation>
</comment>
<accession>A0ABS5VIV9</accession>
<comment type="caution">
    <text evidence="8">The sequence shown here is derived from an EMBL/GenBank/DDBJ whole genome shotgun (WGS) entry which is preliminary data.</text>
</comment>
<feature type="transmembrane region" description="Helical" evidence="6">
    <location>
        <begin position="331"/>
        <end position="350"/>
    </location>
</feature>
<feature type="transmembrane region" description="Helical" evidence="6">
    <location>
        <begin position="299"/>
        <end position="319"/>
    </location>
</feature>
<feature type="transmembrane region" description="Helical" evidence="6">
    <location>
        <begin position="356"/>
        <end position="375"/>
    </location>
</feature>
<dbReference type="Gene3D" id="1.20.1250.20">
    <property type="entry name" value="MFS general substrate transporter like domains"/>
    <property type="match status" value="2"/>
</dbReference>
<dbReference type="SUPFAM" id="SSF103473">
    <property type="entry name" value="MFS general substrate transporter"/>
    <property type="match status" value="1"/>
</dbReference>
<sequence>MSTTASRTSLLSGPYALATIGMVAIVGVAAFQNLAMTTIMPVISRDLDGETLYALAFAAPLAAGVPGMVLAGNWTDRAGGRIVAWVSAAFFAVGTAVVMLAPTMEVFLAGRLIEGFGAGAIDVVLYVLVARIFPAALHGPVFAGFAAAWVVPALVGPALAGIVTDTWNWHWVFAGALAIALVAFALLVPTLGRLHAPAASLRPPWQRARIGWSVAAAVSILLLNVAPDLTPWGMVAAVVVGLVGTWFALRPLLPSGTFRAAAGLPSVVLLRGLVAASFFGSEAYVPFLLQAEHGLSPSAAGLALTVAAVSWAASSWAHGRLGEQRLTARRTFGVGLALVLVSLVTALAVATLDLSWWVLVAGWFVGGAGMGAIYPRASMLTLRFSGEGDDGFASSALTIADAAGSVIGLAVTGLLFTATGGADATVSFPLVFAAMIGIAVLAIAAVRRLGPVPGPVASAGAGAPGSTASASSSSPSSHGPAAG</sequence>
<keyword evidence="3 6" id="KW-1133">Transmembrane helix</keyword>
<dbReference type="InterPro" id="IPR020846">
    <property type="entry name" value="MFS_dom"/>
</dbReference>
<dbReference type="Pfam" id="PF07690">
    <property type="entry name" value="MFS_1"/>
    <property type="match status" value="2"/>
</dbReference>
<feature type="transmembrane region" description="Helical" evidence="6">
    <location>
        <begin position="209"/>
        <end position="226"/>
    </location>
</feature>
<evidence type="ECO:0000256" key="2">
    <source>
        <dbReference type="ARBA" id="ARBA00022692"/>
    </source>
</evidence>
<dbReference type="InterPro" id="IPR036259">
    <property type="entry name" value="MFS_trans_sf"/>
</dbReference>
<evidence type="ECO:0000256" key="6">
    <source>
        <dbReference type="SAM" id="Phobius"/>
    </source>
</evidence>
<feature type="transmembrane region" description="Helical" evidence="6">
    <location>
        <begin position="428"/>
        <end position="446"/>
    </location>
</feature>
<feature type="domain" description="Major facilitator superfamily (MFS) profile" evidence="7">
    <location>
        <begin position="16"/>
        <end position="454"/>
    </location>
</feature>
<feature type="transmembrane region" description="Helical" evidence="6">
    <location>
        <begin position="169"/>
        <end position="188"/>
    </location>
</feature>
<feature type="region of interest" description="Disordered" evidence="5">
    <location>
        <begin position="458"/>
        <end position="483"/>
    </location>
</feature>
<dbReference type="PANTHER" id="PTHR23501:SF154">
    <property type="entry name" value="MULTIDRUG-EFFLUX TRANSPORTER RV1634-RELATED"/>
    <property type="match status" value="1"/>
</dbReference>
<dbReference type="InterPro" id="IPR011701">
    <property type="entry name" value="MFS"/>
</dbReference>
<evidence type="ECO:0000313" key="9">
    <source>
        <dbReference type="Proteomes" id="UP001519641"/>
    </source>
</evidence>
<evidence type="ECO:0000256" key="1">
    <source>
        <dbReference type="ARBA" id="ARBA00004651"/>
    </source>
</evidence>
<feature type="transmembrane region" description="Helical" evidence="6">
    <location>
        <begin position="82"/>
        <end position="102"/>
    </location>
</feature>
<dbReference type="PANTHER" id="PTHR23501">
    <property type="entry name" value="MAJOR FACILITATOR SUPERFAMILY"/>
    <property type="match status" value="1"/>
</dbReference>
<gene>
    <name evidence="8" type="ORF">KK097_16535</name>
</gene>
<name>A0ABS5VIV9_9MICO</name>
<dbReference type="PROSITE" id="PS50850">
    <property type="entry name" value="MFS"/>
    <property type="match status" value="1"/>
</dbReference>
<evidence type="ECO:0000259" key="7">
    <source>
        <dbReference type="PROSITE" id="PS50850"/>
    </source>
</evidence>
<feature type="transmembrane region" description="Helical" evidence="6">
    <location>
        <begin position="261"/>
        <end position="279"/>
    </location>
</feature>
<organism evidence="8 9">
    <name type="scientific">Curtobacterium aurantiacum</name>
    <dbReference type="NCBI Taxonomy" id="3236919"/>
    <lineage>
        <taxon>Bacteria</taxon>
        <taxon>Bacillati</taxon>
        <taxon>Actinomycetota</taxon>
        <taxon>Actinomycetes</taxon>
        <taxon>Micrococcales</taxon>
        <taxon>Microbacteriaceae</taxon>
        <taxon>Curtobacterium</taxon>
    </lineage>
</organism>
<dbReference type="PRINTS" id="PR01036">
    <property type="entry name" value="TCRTETB"/>
</dbReference>
<protein>
    <submittedName>
        <fullName evidence="8">MFS transporter</fullName>
    </submittedName>
</protein>
<reference evidence="8 9" key="1">
    <citation type="submission" date="2021-05" db="EMBL/GenBank/DDBJ databases">
        <title>Whole genome sequence of Curtobacterium flaccumfaciens pv. flaccumfaciens strain CFBP 8819.</title>
        <authorList>
            <person name="Osdaghi E."/>
            <person name="Taghouti G."/>
            <person name="Portier P."/>
            <person name="Fazliarab A."/>
            <person name="Taghavi S.M."/>
            <person name="Briand M."/>
            <person name="Le-Saux M."/>
            <person name="Jacques M.-A."/>
        </authorList>
    </citation>
    <scope>NUCLEOTIDE SEQUENCE [LARGE SCALE GENOMIC DNA]</scope>
    <source>
        <strain evidence="8 9">CFBP 8819</strain>
    </source>
</reference>
<evidence type="ECO:0000256" key="5">
    <source>
        <dbReference type="SAM" id="MobiDB-lite"/>
    </source>
</evidence>
<evidence type="ECO:0000256" key="3">
    <source>
        <dbReference type="ARBA" id="ARBA00022989"/>
    </source>
</evidence>
<evidence type="ECO:0000313" key="8">
    <source>
        <dbReference type="EMBL" id="MBT1589423.1"/>
    </source>
</evidence>
<dbReference type="Proteomes" id="UP001519641">
    <property type="component" value="Unassembled WGS sequence"/>
</dbReference>
<feature type="transmembrane region" description="Helical" evidence="6">
    <location>
        <begin position="12"/>
        <end position="31"/>
    </location>
</feature>
<feature type="transmembrane region" description="Helical" evidence="6">
    <location>
        <begin position="108"/>
        <end position="129"/>
    </location>
</feature>
<evidence type="ECO:0000256" key="4">
    <source>
        <dbReference type="ARBA" id="ARBA00023136"/>
    </source>
</evidence>
<keyword evidence="9" id="KW-1185">Reference proteome</keyword>
<dbReference type="EMBL" id="JAHEWS010000035">
    <property type="protein sequence ID" value="MBT1589423.1"/>
    <property type="molecule type" value="Genomic_DNA"/>
</dbReference>
<keyword evidence="4 6" id="KW-0472">Membrane</keyword>
<dbReference type="RefSeq" id="WP_214545477.1">
    <property type="nucleotide sequence ID" value="NZ_JAHEWS010000035.1"/>
</dbReference>
<feature type="transmembrane region" description="Helical" evidence="6">
    <location>
        <begin position="51"/>
        <end position="70"/>
    </location>
</feature>
<proteinExistence type="predicted"/>
<feature type="transmembrane region" description="Helical" evidence="6">
    <location>
        <begin position="232"/>
        <end position="249"/>
    </location>
</feature>